<dbReference type="Gramene" id="PUZ39836">
    <property type="protein sequence ID" value="PUZ39836"/>
    <property type="gene ID" value="GQ55_9G374500"/>
</dbReference>
<organism evidence="1 2">
    <name type="scientific">Panicum hallii var. hallii</name>
    <dbReference type="NCBI Taxonomy" id="1504633"/>
    <lineage>
        <taxon>Eukaryota</taxon>
        <taxon>Viridiplantae</taxon>
        <taxon>Streptophyta</taxon>
        <taxon>Embryophyta</taxon>
        <taxon>Tracheophyta</taxon>
        <taxon>Spermatophyta</taxon>
        <taxon>Magnoliopsida</taxon>
        <taxon>Liliopsida</taxon>
        <taxon>Poales</taxon>
        <taxon>Poaceae</taxon>
        <taxon>PACMAD clade</taxon>
        <taxon>Panicoideae</taxon>
        <taxon>Panicodae</taxon>
        <taxon>Paniceae</taxon>
        <taxon>Panicinae</taxon>
        <taxon>Panicum</taxon>
        <taxon>Panicum sect. Panicum</taxon>
    </lineage>
</organism>
<sequence>MSIAEADDKGEAHKLLCRIVQGQPAVLHAGSDWSGLGRSVGGVEYLSNPSWYITWNEHINSCIMPLCIVSFTKHPMIQDLGPMLFPLKFDMQKLRKEFKRFLPISKLQTLDDYYNSNMGNSYNFSKAVRELLVLQCSSVQS</sequence>
<keyword evidence="2" id="KW-1185">Reference proteome</keyword>
<proteinExistence type="predicted"/>
<gene>
    <name evidence="1" type="ORF">GQ55_9G374500</name>
</gene>
<reference evidence="1 2" key="1">
    <citation type="submission" date="2018-04" db="EMBL/GenBank/DDBJ databases">
        <title>WGS assembly of Panicum hallii var. hallii HAL2.</title>
        <authorList>
            <person name="Lovell J."/>
            <person name="Jenkins J."/>
            <person name="Lowry D."/>
            <person name="Mamidi S."/>
            <person name="Sreedasyam A."/>
            <person name="Weng X."/>
            <person name="Barry K."/>
            <person name="Bonette J."/>
            <person name="Campitelli B."/>
            <person name="Daum C."/>
            <person name="Gordon S."/>
            <person name="Gould B."/>
            <person name="Lipzen A."/>
            <person name="MacQueen A."/>
            <person name="Palacio-Mejia J."/>
            <person name="Plott C."/>
            <person name="Shakirov E."/>
            <person name="Shu S."/>
            <person name="Yoshinaga Y."/>
            <person name="Zane M."/>
            <person name="Rokhsar D."/>
            <person name="Grimwood J."/>
            <person name="Schmutz J."/>
            <person name="Juenger T."/>
        </authorList>
    </citation>
    <scope>NUCLEOTIDE SEQUENCE [LARGE SCALE GENOMIC DNA]</scope>
    <source>
        <strain evidence="2">cv. HAL2</strain>
    </source>
</reference>
<evidence type="ECO:0000313" key="2">
    <source>
        <dbReference type="Proteomes" id="UP000244336"/>
    </source>
</evidence>
<accession>A0A2T7C929</accession>
<dbReference type="PANTHER" id="PTHR32263">
    <property type="entry name" value="INACTIVE POLY [ADP-RIBOSE] POLYMERASE SRO4-RELATED"/>
    <property type="match status" value="1"/>
</dbReference>
<evidence type="ECO:0000313" key="1">
    <source>
        <dbReference type="EMBL" id="PUZ39836.1"/>
    </source>
</evidence>
<name>A0A2T7C929_9POAL</name>
<dbReference type="EMBL" id="CM009757">
    <property type="protein sequence ID" value="PUZ39836.1"/>
    <property type="molecule type" value="Genomic_DNA"/>
</dbReference>
<dbReference type="Proteomes" id="UP000244336">
    <property type="component" value="Chromosome 9"/>
</dbReference>
<protein>
    <submittedName>
        <fullName evidence="1">Uncharacterized protein</fullName>
    </submittedName>
</protein>
<dbReference type="InterPro" id="IPR044964">
    <property type="entry name" value="RCD1/SRO1-5"/>
</dbReference>
<dbReference type="PANTHER" id="PTHR32263:SF19">
    <property type="entry name" value="OS03G0230300 PROTEIN"/>
    <property type="match status" value="1"/>
</dbReference>
<dbReference type="AlphaFoldDB" id="A0A2T7C929"/>
<dbReference type="OrthoDB" id="6133115at2759"/>
<dbReference type="STRING" id="1504633.A0A2T7C929"/>